<organism evidence="3 4">
    <name type="scientific">Candidatus Methylumidiphilus alinenensis</name>
    <dbReference type="NCBI Taxonomy" id="2202197"/>
    <lineage>
        <taxon>Bacteria</taxon>
        <taxon>Pseudomonadati</taxon>
        <taxon>Pseudomonadota</taxon>
        <taxon>Gammaproteobacteria</taxon>
        <taxon>Methylococcales</taxon>
        <taxon>Candidatus Methylumidiphilus</taxon>
    </lineage>
</organism>
<dbReference type="InterPro" id="IPR010093">
    <property type="entry name" value="SinI_DNA-bd"/>
</dbReference>
<dbReference type="EMBL" id="QJPH01000387">
    <property type="protein sequence ID" value="PZN75384.1"/>
    <property type="molecule type" value="Genomic_DNA"/>
</dbReference>
<dbReference type="Gene3D" id="1.10.10.10">
    <property type="entry name" value="Winged helix-like DNA-binding domain superfamily/Winged helix DNA-binding domain"/>
    <property type="match status" value="1"/>
</dbReference>
<evidence type="ECO:0000256" key="1">
    <source>
        <dbReference type="SAM" id="MobiDB-lite"/>
    </source>
</evidence>
<dbReference type="NCBIfam" id="TIGR01764">
    <property type="entry name" value="excise"/>
    <property type="match status" value="1"/>
</dbReference>
<dbReference type="SUPFAM" id="SSF46955">
    <property type="entry name" value="Putative DNA-binding domain"/>
    <property type="match status" value="1"/>
</dbReference>
<dbReference type="GO" id="GO:0003677">
    <property type="term" value="F:DNA binding"/>
    <property type="evidence" value="ECO:0007669"/>
    <property type="project" value="InterPro"/>
</dbReference>
<protein>
    <recommendedName>
        <fullName evidence="2">Helix-turn-helix domain-containing protein</fullName>
    </recommendedName>
</protein>
<gene>
    <name evidence="3" type="ORF">DM484_19005</name>
</gene>
<dbReference type="InterPro" id="IPR036388">
    <property type="entry name" value="WH-like_DNA-bd_sf"/>
</dbReference>
<dbReference type="AlphaFoldDB" id="A0A2W4SRL4"/>
<feature type="compositionally biased region" description="Basic and acidic residues" evidence="1">
    <location>
        <begin position="71"/>
        <end position="86"/>
    </location>
</feature>
<evidence type="ECO:0000313" key="3">
    <source>
        <dbReference type="EMBL" id="PZN75384.1"/>
    </source>
</evidence>
<feature type="region of interest" description="Disordered" evidence="1">
    <location>
        <begin position="116"/>
        <end position="144"/>
    </location>
</feature>
<reference evidence="3 4" key="1">
    <citation type="journal article" date="2018" name="Aquat. Microb. Ecol.">
        <title>Gammaproteobacterial methanotrophs dominate.</title>
        <authorList>
            <person name="Rissanen A.J."/>
            <person name="Saarenheimo J."/>
            <person name="Tiirola M."/>
            <person name="Peura S."/>
            <person name="Aalto S.L."/>
            <person name="Karvinen A."/>
            <person name="Nykanen H."/>
        </authorList>
    </citation>
    <scope>NUCLEOTIDE SEQUENCE [LARGE SCALE GENOMIC DNA]</scope>
    <source>
        <strain evidence="3">AMbin10</strain>
    </source>
</reference>
<dbReference type="InterPro" id="IPR041657">
    <property type="entry name" value="HTH_17"/>
</dbReference>
<dbReference type="Proteomes" id="UP000249396">
    <property type="component" value="Unassembled WGS sequence"/>
</dbReference>
<comment type="caution">
    <text evidence="3">The sequence shown here is derived from an EMBL/GenBank/DDBJ whole genome shotgun (WGS) entry which is preliminary data.</text>
</comment>
<evidence type="ECO:0000259" key="2">
    <source>
        <dbReference type="Pfam" id="PF12728"/>
    </source>
</evidence>
<proteinExistence type="predicted"/>
<feature type="domain" description="Helix-turn-helix" evidence="2">
    <location>
        <begin position="9"/>
        <end position="57"/>
    </location>
</feature>
<sequence>MTTQLLWSLDEAAKAMGGISARTVRRLIQTGELPAIRIRGCAPRIRPEDVQTWIEQNIVRNHNNGARGSVPKKEESTCLTNRKTDKGSLAQSGGRVTQTQVARELDALLERQTLPKPKHLKQSGNLKPTTKKNGDVNLNVVSIR</sequence>
<name>A0A2W4SRL4_9GAMM</name>
<dbReference type="Pfam" id="PF12728">
    <property type="entry name" value="HTH_17"/>
    <property type="match status" value="1"/>
</dbReference>
<dbReference type="InterPro" id="IPR009061">
    <property type="entry name" value="DNA-bd_dom_put_sf"/>
</dbReference>
<accession>A0A2W4SRL4</accession>
<evidence type="ECO:0000313" key="4">
    <source>
        <dbReference type="Proteomes" id="UP000249396"/>
    </source>
</evidence>
<feature type="region of interest" description="Disordered" evidence="1">
    <location>
        <begin position="62"/>
        <end position="97"/>
    </location>
</feature>